<organism evidence="1 2">
    <name type="scientific">Paramecium sonneborni</name>
    <dbReference type="NCBI Taxonomy" id="65129"/>
    <lineage>
        <taxon>Eukaryota</taxon>
        <taxon>Sar</taxon>
        <taxon>Alveolata</taxon>
        <taxon>Ciliophora</taxon>
        <taxon>Intramacronucleata</taxon>
        <taxon>Oligohymenophorea</taxon>
        <taxon>Peniculida</taxon>
        <taxon>Parameciidae</taxon>
        <taxon>Paramecium</taxon>
    </lineage>
</organism>
<keyword evidence="2" id="KW-1185">Reference proteome</keyword>
<gene>
    <name evidence="1" type="ORF">PSON_ATCC_30995.1.T0490207</name>
</gene>
<accession>A0A8S1N4R1</accession>
<dbReference type="EMBL" id="CAJJDN010000049">
    <property type="protein sequence ID" value="CAD8086129.1"/>
    <property type="molecule type" value="Genomic_DNA"/>
</dbReference>
<dbReference type="OrthoDB" id="303972at2759"/>
<evidence type="ECO:0000313" key="2">
    <source>
        <dbReference type="Proteomes" id="UP000692954"/>
    </source>
</evidence>
<dbReference type="Proteomes" id="UP000692954">
    <property type="component" value="Unassembled WGS sequence"/>
</dbReference>
<protein>
    <submittedName>
        <fullName evidence="1">Uncharacterized protein</fullName>
    </submittedName>
</protein>
<dbReference type="AlphaFoldDB" id="A0A8S1N4R1"/>
<comment type="caution">
    <text evidence="1">The sequence shown here is derived from an EMBL/GenBank/DDBJ whole genome shotgun (WGS) entry which is preliminary data.</text>
</comment>
<name>A0A8S1N4R1_9CILI</name>
<reference evidence="1" key="1">
    <citation type="submission" date="2021-01" db="EMBL/GenBank/DDBJ databases">
        <authorList>
            <consortium name="Genoscope - CEA"/>
            <person name="William W."/>
        </authorList>
    </citation>
    <scope>NUCLEOTIDE SEQUENCE</scope>
</reference>
<evidence type="ECO:0000313" key="1">
    <source>
        <dbReference type="EMBL" id="CAD8086129.1"/>
    </source>
</evidence>
<sequence length="306" mass="36234">MLKINSKNGQMKMKIDEGTNVKDILEIMQDQYQIQKKVKHWTCYSLTKKQVLNHQYVFKNQENQELQVFYEIKEDFSDLDQQKQEQTLNSQLSTNRQSTHRSEENCSYKKIIILDGLQQCLEIEDQTTIKELLEYLAKENKIEIQEVQQWSCFSETQNRIMKFCEQVGCLENEVLQIKTNKPKTHQLMHTQSCGNLHIQKQYLLISQQLLKTEESLLNYISTITLTYTILDNNVERERTALFLNSSKIDEIAKDTLQYTSLSIKKVSIDIFINGQQYNNPDKRNMTFEQIQLSKQDKINAQIRWLN</sequence>
<proteinExistence type="predicted"/>